<feature type="transmembrane region" description="Helical" evidence="1">
    <location>
        <begin position="480"/>
        <end position="503"/>
    </location>
</feature>
<evidence type="ECO:0000256" key="2">
    <source>
        <dbReference type="SAM" id="SignalP"/>
    </source>
</evidence>
<proteinExistence type="predicted"/>
<keyword evidence="1" id="KW-0472">Membrane</keyword>
<keyword evidence="4" id="KW-1185">Reference proteome</keyword>
<evidence type="ECO:0000313" key="3">
    <source>
        <dbReference type="EMBL" id="CAL8146757.1"/>
    </source>
</evidence>
<dbReference type="Gene3D" id="1.10.287.70">
    <property type="match status" value="1"/>
</dbReference>
<gene>
    <name evidence="3" type="ORF">ODALV1_LOCUS30923</name>
</gene>
<evidence type="ECO:0000313" key="4">
    <source>
        <dbReference type="Proteomes" id="UP001642540"/>
    </source>
</evidence>
<dbReference type="EMBL" id="CAXLJM020000164">
    <property type="protein sequence ID" value="CAL8146757.1"/>
    <property type="molecule type" value="Genomic_DNA"/>
</dbReference>
<comment type="caution">
    <text evidence="3">The sequence shown here is derived from an EMBL/GenBank/DDBJ whole genome shotgun (WGS) entry which is preliminary data.</text>
</comment>
<sequence length="920" mass="106033">MKFANMVAVVSQILFAEAGSTSASIYVDAHKHFPKTKGMSSFAREVKEYASKYDELKVRSLEGLNDFLKPVQHCLIHMTNFGGVDLPSLSVPSVQMKTKLAVCAKSIYAISSSLDFRKNITLGKDCYCFNRPPCILCPLFADSKRICTEINFRKFVTKIRPWTCEVVVSLFQKQVIIPNRPDTFSHKIQVQNTVIPFAQDQRGMLRYIDRLLPSFAPINILITEKEDVSACPQNWHFPNNFGVWFQYALRQKQSLTGVGGYQAFRDTYYVVLTTPIDLKARLSTYIFRINTVFALQALPALKNFEIHCVNFGSILKQESDLISKQGYSATTNVFDATSMFEYNQVSFDQTSIAEKFIFESVCRNVYLKWATTSLHSSDKVYSVSIMGEWLQILRRYNYTIFVEDDKVSCKLENYALEFVDFLDVQLRATLIQLENTVYPTAISHPLEIDDANHKLGFIACGSRSMDYLAFRELFWVFDSYVWMCLFIIYLTIAPITICTLEWLSEANKLKTNSQHASRLNVFSSRIFLQPITILLEQGDAFTNKHLNIASIRWIAAALLIVAIVLSNSYKYDNVYNMMLPRKATPLWFFEQLLSANFTVYTRTNFMSLIPKYVGNLFDVKYHSNRVLPSHTITFVDENSELQTANSEVKNILLFEITPLYILYGDLVSPSVKNNSSNRSQHQPVFYKEFFDKLLRNLKLHPYEKKLAKTYRHGFIDWENFKNNKKIHKSGQTFYISKLLNECNNTAVVLPLSVIWQLLPNIQNQGHTKLSVGKEILVERIIGMQLNGWIPDHLITTLSRTHEFGIWQHIRNIFGRNVTTAFDGSRDLSYQTSQISGNILVIFLAFLCGHVVAAVSFIFEMRKWIYGWVLVLKQSVYLGVEGLWGKIKFRYASHQIKQWLPTWSNAKARRRKCRRLSPFTA</sequence>
<protein>
    <submittedName>
        <fullName evidence="3">Uncharacterized protein</fullName>
    </submittedName>
</protein>
<feature type="transmembrane region" description="Helical" evidence="1">
    <location>
        <begin position="864"/>
        <end position="883"/>
    </location>
</feature>
<keyword evidence="2" id="KW-0732">Signal</keyword>
<accession>A0ABP1S919</accession>
<feature type="transmembrane region" description="Helical" evidence="1">
    <location>
        <begin position="838"/>
        <end position="858"/>
    </location>
</feature>
<keyword evidence="1" id="KW-1133">Transmembrane helix</keyword>
<keyword evidence="1" id="KW-0812">Transmembrane</keyword>
<name>A0ABP1S919_9HEXA</name>
<dbReference type="Proteomes" id="UP001642540">
    <property type="component" value="Unassembled WGS sequence"/>
</dbReference>
<evidence type="ECO:0000256" key="1">
    <source>
        <dbReference type="SAM" id="Phobius"/>
    </source>
</evidence>
<reference evidence="3 4" key="1">
    <citation type="submission" date="2024-08" db="EMBL/GenBank/DDBJ databases">
        <authorList>
            <person name="Cucini C."/>
            <person name="Frati F."/>
        </authorList>
    </citation>
    <scope>NUCLEOTIDE SEQUENCE [LARGE SCALE GENOMIC DNA]</scope>
</reference>
<organism evidence="3 4">
    <name type="scientific">Orchesella dallaii</name>
    <dbReference type="NCBI Taxonomy" id="48710"/>
    <lineage>
        <taxon>Eukaryota</taxon>
        <taxon>Metazoa</taxon>
        <taxon>Ecdysozoa</taxon>
        <taxon>Arthropoda</taxon>
        <taxon>Hexapoda</taxon>
        <taxon>Collembola</taxon>
        <taxon>Entomobryomorpha</taxon>
        <taxon>Entomobryoidea</taxon>
        <taxon>Orchesellidae</taxon>
        <taxon>Orchesellinae</taxon>
        <taxon>Orchesella</taxon>
    </lineage>
</organism>
<feature type="chain" id="PRO_5047163277" evidence="2">
    <location>
        <begin position="24"/>
        <end position="920"/>
    </location>
</feature>
<feature type="signal peptide" evidence="2">
    <location>
        <begin position="1"/>
        <end position="23"/>
    </location>
</feature>
<feature type="transmembrane region" description="Helical" evidence="1">
    <location>
        <begin position="553"/>
        <end position="571"/>
    </location>
</feature>